<keyword evidence="7" id="KW-1185">Reference proteome</keyword>
<protein>
    <recommendedName>
        <fullName evidence="2">Chemotaxis protein CheW</fullName>
    </recommendedName>
</protein>
<dbReference type="SMART" id="SM00260">
    <property type="entry name" value="CheW"/>
    <property type="match status" value="1"/>
</dbReference>
<dbReference type="InterPro" id="IPR036061">
    <property type="entry name" value="CheW-like_dom_sf"/>
</dbReference>
<organism evidence="6 7">
    <name type="scientific">Mucisphaera calidilacus</name>
    <dbReference type="NCBI Taxonomy" id="2527982"/>
    <lineage>
        <taxon>Bacteria</taxon>
        <taxon>Pseudomonadati</taxon>
        <taxon>Planctomycetota</taxon>
        <taxon>Phycisphaerae</taxon>
        <taxon>Phycisphaerales</taxon>
        <taxon>Phycisphaeraceae</taxon>
        <taxon>Mucisphaera</taxon>
    </lineage>
</organism>
<dbReference type="Proteomes" id="UP000320386">
    <property type="component" value="Chromosome"/>
</dbReference>
<dbReference type="GO" id="GO:0006935">
    <property type="term" value="P:chemotaxis"/>
    <property type="evidence" value="ECO:0007669"/>
    <property type="project" value="UniProtKB-KW"/>
</dbReference>
<dbReference type="PROSITE" id="PS50851">
    <property type="entry name" value="CHEW"/>
    <property type="match status" value="1"/>
</dbReference>
<dbReference type="RefSeq" id="WP_145446912.1">
    <property type="nucleotide sequence ID" value="NZ_CP036280.1"/>
</dbReference>
<keyword evidence="4" id="KW-0145">Chemotaxis</keyword>
<proteinExistence type="predicted"/>
<feature type="domain" description="CheW-like" evidence="5">
    <location>
        <begin position="32"/>
        <end position="172"/>
    </location>
</feature>
<dbReference type="FunFam" id="2.40.50.180:FF:000002">
    <property type="entry name" value="Chemotaxis protein CheW"/>
    <property type="match status" value="1"/>
</dbReference>
<evidence type="ECO:0000256" key="4">
    <source>
        <dbReference type="ARBA" id="ARBA00022500"/>
    </source>
</evidence>
<dbReference type="Gene3D" id="2.40.50.180">
    <property type="entry name" value="CheA-289, Domain 4"/>
    <property type="match status" value="1"/>
</dbReference>
<name>A0A518C0M2_9BACT</name>
<comment type="subcellular location">
    <subcellularLocation>
        <location evidence="1">Cytoplasm</location>
    </subcellularLocation>
</comment>
<evidence type="ECO:0000313" key="6">
    <source>
        <dbReference type="EMBL" id="QDU72750.1"/>
    </source>
</evidence>
<dbReference type="KEGG" id="mcad:Pan265_26240"/>
<evidence type="ECO:0000313" key="7">
    <source>
        <dbReference type="Proteomes" id="UP000320386"/>
    </source>
</evidence>
<sequence>MSTIAERATDLAEQINQKQTTEQIGSTAEGELLQLVSFVVGDEEYAVSILSVQEINRMMQITQVPQSPSYVEGVINLRGKIIPVIDLRKRFGMEIRENTADSRIIVVEVETRVIGFTVDSVNEVLRINSDIVEPAPPMATGINSDYVQGVGKLQDRLLILLNLEKLFDTDELRALDQAALRAAA</sequence>
<dbReference type="Gene3D" id="2.30.30.40">
    <property type="entry name" value="SH3 Domains"/>
    <property type="match status" value="1"/>
</dbReference>
<dbReference type="Pfam" id="PF01584">
    <property type="entry name" value="CheW"/>
    <property type="match status" value="1"/>
</dbReference>
<gene>
    <name evidence="6" type="primary">cheW</name>
    <name evidence="6" type="ORF">Pan265_26240</name>
</gene>
<dbReference type="PANTHER" id="PTHR22617">
    <property type="entry name" value="CHEMOTAXIS SENSOR HISTIDINE KINASE-RELATED"/>
    <property type="match status" value="1"/>
</dbReference>
<dbReference type="InterPro" id="IPR039315">
    <property type="entry name" value="CheW"/>
</dbReference>
<evidence type="ECO:0000256" key="3">
    <source>
        <dbReference type="ARBA" id="ARBA00022490"/>
    </source>
</evidence>
<dbReference type="PANTHER" id="PTHR22617:SF23">
    <property type="entry name" value="CHEMOTAXIS PROTEIN CHEW"/>
    <property type="match status" value="1"/>
</dbReference>
<accession>A0A518C0M2</accession>
<dbReference type="EMBL" id="CP036280">
    <property type="protein sequence ID" value="QDU72750.1"/>
    <property type="molecule type" value="Genomic_DNA"/>
</dbReference>
<evidence type="ECO:0000259" key="5">
    <source>
        <dbReference type="PROSITE" id="PS50851"/>
    </source>
</evidence>
<dbReference type="SUPFAM" id="SSF50341">
    <property type="entry name" value="CheW-like"/>
    <property type="match status" value="1"/>
</dbReference>
<keyword evidence="3" id="KW-0963">Cytoplasm</keyword>
<dbReference type="OrthoDB" id="9794382at2"/>
<dbReference type="InterPro" id="IPR002545">
    <property type="entry name" value="CheW-lke_dom"/>
</dbReference>
<dbReference type="CDD" id="cd00732">
    <property type="entry name" value="CheW"/>
    <property type="match status" value="1"/>
</dbReference>
<dbReference type="AlphaFoldDB" id="A0A518C0M2"/>
<reference evidence="6 7" key="1">
    <citation type="submission" date="2019-02" db="EMBL/GenBank/DDBJ databases">
        <title>Deep-cultivation of Planctomycetes and their phenomic and genomic characterization uncovers novel biology.</title>
        <authorList>
            <person name="Wiegand S."/>
            <person name="Jogler M."/>
            <person name="Boedeker C."/>
            <person name="Pinto D."/>
            <person name="Vollmers J."/>
            <person name="Rivas-Marin E."/>
            <person name="Kohn T."/>
            <person name="Peeters S.H."/>
            <person name="Heuer A."/>
            <person name="Rast P."/>
            <person name="Oberbeckmann S."/>
            <person name="Bunk B."/>
            <person name="Jeske O."/>
            <person name="Meyerdierks A."/>
            <person name="Storesund J.E."/>
            <person name="Kallscheuer N."/>
            <person name="Luecker S."/>
            <person name="Lage O.M."/>
            <person name="Pohl T."/>
            <person name="Merkel B.J."/>
            <person name="Hornburger P."/>
            <person name="Mueller R.-W."/>
            <person name="Bruemmer F."/>
            <person name="Labrenz M."/>
            <person name="Spormann A.M."/>
            <person name="Op den Camp H."/>
            <person name="Overmann J."/>
            <person name="Amann R."/>
            <person name="Jetten M.S.M."/>
            <person name="Mascher T."/>
            <person name="Medema M.H."/>
            <person name="Devos D.P."/>
            <person name="Kaster A.-K."/>
            <person name="Ovreas L."/>
            <person name="Rohde M."/>
            <person name="Galperin M.Y."/>
            <person name="Jogler C."/>
        </authorList>
    </citation>
    <scope>NUCLEOTIDE SEQUENCE [LARGE SCALE GENOMIC DNA]</scope>
    <source>
        <strain evidence="6 7">Pan265</strain>
    </source>
</reference>
<evidence type="ECO:0000256" key="2">
    <source>
        <dbReference type="ARBA" id="ARBA00021483"/>
    </source>
</evidence>
<dbReference type="GO" id="GO:0007165">
    <property type="term" value="P:signal transduction"/>
    <property type="evidence" value="ECO:0007669"/>
    <property type="project" value="InterPro"/>
</dbReference>
<dbReference type="GO" id="GO:0005829">
    <property type="term" value="C:cytosol"/>
    <property type="evidence" value="ECO:0007669"/>
    <property type="project" value="TreeGrafter"/>
</dbReference>
<evidence type="ECO:0000256" key="1">
    <source>
        <dbReference type="ARBA" id="ARBA00004496"/>
    </source>
</evidence>